<dbReference type="PANTHER" id="PTHR30204">
    <property type="entry name" value="REDOX-CYCLING DRUG-SENSING TRANSCRIPTIONAL ACTIVATOR SOXR"/>
    <property type="match status" value="1"/>
</dbReference>
<evidence type="ECO:0000313" key="3">
    <source>
        <dbReference type="EMBL" id="GAA3567812.1"/>
    </source>
</evidence>
<dbReference type="Proteomes" id="UP001500767">
    <property type="component" value="Unassembled WGS sequence"/>
</dbReference>
<dbReference type="InterPro" id="IPR047057">
    <property type="entry name" value="MerR_fam"/>
</dbReference>
<sequence>MRISDLAREAGVPVATVKYYLREGLLHEGELTSATQARYDESHVARLRLVRSLVGPGGLSIAVARDVLTAIDEPPPDSVDLLGVAATAVRRPTEVRPHPEVHALMERWGWPVRERECAEHQVLADALDALDGAGFEPPAGVLDTYARAMDEVAAVELANVPRDSVAAAVRYVVLGVVLQEPVLLAMRRLAEAAAAQRQTPPSD</sequence>
<dbReference type="EMBL" id="BAAAYR010000002">
    <property type="protein sequence ID" value="GAA3567812.1"/>
    <property type="molecule type" value="Genomic_DNA"/>
</dbReference>
<dbReference type="RefSeq" id="WP_204910381.1">
    <property type="nucleotide sequence ID" value="NZ_BAAAYR010000002.1"/>
</dbReference>
<dbReference type="SUPFAM" id="SSF46955">
    <property type="entry name" value="Putative DNA-binding domain"/>
    <property type="match status" value="1"/>
</dbReference>
<dbReference type="Gene3D" id="1.10.1660.10">
    <property type="match status" value="1"/>
</dbReference>
<dbReference type="InterPro" id="IPR000551">
    <property type="entry name" value="MerR-type_HTH_dom"/>
</dbReference>
<dbReference type="SMART" id="SM00422">
    <property type="entry name" value="HTH_MERR"/>
    <property type="match status" value="1"/>
</dbReference>
<protein>
    <submittedName>
        <fullName evidence="3">MerR family transcriptional regulator</fullName>
    </submittedName>
</protein>
<keyword evidence="1" id="KW-0238">DNA-binding</keyword>
<proteinExistence type="predicted"/>
<dbReference type="CDD" id="cd04780">
    <property type="entry name" value="HTH_MerR-like_sg5"/>
    <property type="match status" value="1"/>
</dbReference>
<name>A0ABP6XP69_9ACTN</name>
<dbReference type="PRINTS" id="PR00040">
    <property type="entry name" value="HTHMERR"/>
</dbReference>
<organism evidence="3 4">
    <name type="scientific">Microlunatus spumicola</name>
    <dbReference type="NCBI Taxonomy" id="81499"/>
    <lineage>
        <taxon>Bacteria</taxon>
        <taxon>Bacillati</taxon>
        <taxon>Actinomycetota</taxon>
        <taxon>Actinomycetes</taxon>
        <taxon>Propionibacteriales</taxon>
        <taxon>Propionibacteriaceae</taxon>
        <taxon>Microlunatus</taxon>
    </lineage>
</organism>
<dbReference type="PANTHER" id="PTHR30204:SF98">
    <property type="entry name" value="HTH-TYPE TRANSCRIPTIONAL REGULATOR ADHR"/>
    <property type="match status" value="1"/>
</dbReference>
<keyword evidence="4" id="KW-1185">Reference proteome</keyword>
<gene>
    <name evidence="3" type="ORF">GCM10022197_25000</name>
</gene>
<dbReference type="Pfam" id="PF13411">
    <property type="entry name" value="MerR_1"/>
    <property type="match status" value="1"/>
</dbReference>
<evidence type="ECO:0000256" key="1">
    <source>
        <dbReference type="ARBA" id="ARBA00023125"/>
    </source>
</evidence>
<evidence type="ECO:0000313" key="4">
    <source>
        <dbReference type="Proteomes" id="UP001500767"/>
    </source>
</evidence>
<feature type="domain" description="HTH merR-type" evidence="2">
    <location>
        <begin position="1"/>
        <end position="70"/>
    </location>
</feature>
<reference evidence="4" key="1">
    <citation type="journal article" date="2019" name="Int. J. Syst. Evol. Microbiol.">
        <title>The Global Catalogue of Microorganisms (GCM) 10K type strain sequencing project: providing services to taxonomists for standard genome sequencing and annotation.</title>
        <authorList>
            <consortium name="The Broad Institute Genomics Platform"/>
            <consortium name="The Broad Institute Genome Sequencing Center for Infectious Disease"/>
            <person name="Wu L."/>
            <person name="Ma J."/>
        </authorList>
    </citation>
    <scope>NUCLEOTIDE SEQUENCE [LARGE SCALE GENOMIC DNA]</scope>
    <source>
        <strain evidence="4">JCM 16540</strain>
    </source>
</reference>
<evidence type="ECO:0000259" key="2">
    <source>
        <dbReference type="PROSITE" id="PS50937"/>
    </source>
</evidence>
<accession>A0ABP6XP69</accession>
<comment type="caution">
    <text evidence="3">The sequence shown here is derived from an EMBL/GenBank/DDBJ whole genome shotgun (WGS) entry which is preliminary data.</text>
</comment>
<dbReference type="PROSITE" id="PS50937">
    <property type="entry name" value="HTH_MERR_2"/>
    <property type="match status" value="1"/>
</dbReference>
<dbReference type="InterPro" id="IPR009061">
    <property type="entry name" value="DNA-bd_dom_put_sf"/>
</dbReference>